<keyword evidence="2" id="KW-1185">Reference proteome</keyword>
<gene>
    <name evidence="1" type="ORF">SAMN02949497_0274</name>
</gene>
<dbReference type="Proteomes" id="UP000192923">
    <property type="component" value="Unassembled WGS sequence"/>
</dbReference>
<dbReference type="AlphaFoldDB" id="A0A1Y6DC98"/>
<proteinExistence type="predicted"/>
<accession>A0A1Y6DC98</accession>
<organism evidence="1 2">
    <name type="scientific">Methylomagnum ishizawai</name>
    <dbReference type="NCBI Taxonomy" id="1760988"/>
    <lineage>
        <taxon>Bacteria</taxon>
        <taxon>Pseudomonadati</taxon>
        <taxon>Pseudomonadota</taxon>
        <taxon>Gammaproteobacteria</taxon>
        <taxon>Methylococcales</taxon>
        <taxon>Methylococcaceae</taxon>
        <taxon>Methylomagnum</taxon>
    </lineage>
</organism>
<dbReference type="RefSeq" id="WP_085216722.1">
    <property type="nucleotide sequence ID" value="NZ_FXAM01000003.1"/>
</dbReference>
<sequence length="93" mass="10440">MQRTLYIHGQHAELANAEEIAHGVQRAQEIFEKNKADPLECANALAKLKQDELITREEALLCVVWDEAEEAAFRAVTVGWLSRDVDIQLGVNP</sequence>
<name>A0A1Y6DC98_9GAMM</name>
<dbReference type="OrthoDB" id="5569921at2"/>
<dbReference type="STRING" id="1760988.SAMN02949497_0274"/>
<protein>
    <submittedName>
        <fullName evidence="1">Uncharacterized protein</fullName>
    </submittedName>
</protein>
<evidence type="ECO:0000313" key="2">
    <source>
        <dbReference type="Proteomes" id="UP000192923"/>
    </source>
</evidence>
<evidence type="ECO:0000313" key="1">
    <source>
        <dbReference type="EMBL" id="SMF97704.1"/>
    </source>
</evidence>
<dbReference type="EMBL" id="FXAM01000003">
    <property type="protein sequence ID" value="SMF97704.1"/>
    <property type="molecule type" value="Genomic_DNA"/>
</dbReference>
<reference evidence="1 2" key="1">
    <citation type="submission" date="2016-12" db="EMBL/GenBank/DDBJ databases">
        <authorList>
            <person name="Song W.-J."/>
            <person name="Kurnit D.M."/>
        </authorList>
    </citation>
    <scope>NUCLEOTIDE SEQUENCE [LARGE SCALE GENOMIC DNA]</scope>
    <source>
        <strain evidence="1 2">175</strain>
    </source>
</reference>